<dbReference type="InterPro" id="IPR035198">
    <property type="entry name" value="SU10_MCP"/>
</dbReference>
<dbReference type="AlphaFoldDB" id="A0A0F8Z0Z3"/>
<name>A0A0F8Z0Z3_9ZZZZ</name>
<reference evidence="1" key="1">
    <citation type="journal article" date="2015" name="Nature">
        <title>Complex archaea that bridge the gap between prokaryotes and eukaryotes.</title>
        <authorList>
            <person name="Spang A."/>
            <person name="Saw J.H."/>
            <person name="Jorgensen S.L."/>
            <person name="Zaremba-Niedzwiedzka K."/>
            <person name="Martijn J."/>
            <person name="Lind A.E."/>
            <person name="van Eijk R."/>
            <person name="Schleper C."/>
            <person name="Guy L."/>
            <person name="Ettema T.J."/>
        </authorList>
    </citation>
    <scope>NUCLEOTIDE SEQUENCE</scope>
</reference>
<sequence>SEGASKMFGMKQVAEHGAAIAAETGWTDLPTDIQGASQSEGGSPAGYLTEEVLGDMMSTMWAKGAVPSDLWMDIIQKRYVAEMEGNSTRSIQAADRALVHTIDVYEGPTGIVIVNLHPVVPDDEVLLTETSLLEIAVLKPTVAEQLARTGDAYKGMVETVLTFIPRCPAALGIITDLLNTFSTPA</sequence>
<comment type="caution">
    <text evidence="1">The sequence shown here is derived from an EMBL/GenBank/DDBJ whole genome shotgun (WGS) entry which is preliminary data.</text>
</comment>
<dbReference type="EMBL" id="LAZR01053872">
    <property type="protein sequence ID" value="KKK79775.1"/>
    <property type="molecule type" value="Genomic_DNA"/>
</dbReference>
<protein>
    <submittedName>
        <fullName evidence="1">Uncharacterized protein</fullName>
    </submittedName>
</protein>
<dbReference type="Pfam" id="PF17236">
    <property type="entry name" value="SU10_MCP"/>
    <property type="match status" value="1"/>
</dbReference>
<evidence type="ECO:0000313" key="1">
    <source>
        <dbReference type="EMBL" id="KKK79775.1"/>
    </source>
</evidence>
<feature type="non-terminal residue" evidence="1">
    <location>
        <position position="1"/>
    </location>
</feature>
<organism evidence="1">
    <name type="scientific">marine sediment metagenome</name>
    <dbReference type="NCBI Taxonomy" id="412755"/>
    <lineage>
        <taxon>unclassified sequences</taxon>
        <taxon>metagenomes</taxon>
        <taxon>ecological metagenomes</taxon>
    </lineage>
</organism>
<gene>
    <name evidence="1" type="ORF">LCGC14_2830100</name>
</gene>
<proteinExistence type="predicted"/>
<accession>A0A0F8Z0Z3</accession>